<evidence type="ECO:0000256" key="2">
    <source>
        <dbReference type="PIRSR" id="PIRSR006386-1"/>
    </source>
</evidence>
<feature type="active site" description="Nucleophile" evidence="2">
    <location>
        <position position="15"/>
    </location>
</feature>
<name>A0A512IRK9_9HYPH</name>
<dbReference type="GO" id="GO:0006749">
    <property type="term" value="P:glutathione metabolic process"/>
    <property type="evidence" value="ECO:0007669"/>
    <property type="project" value="TreeGrafter"/>
</dbReference>
<dbReference type="InterPro" id="IPR044087">
    <property type="entry name" value="NahD-like"/>
</dbReference>
<sequence>MARRPTLEFWYEFASTYSYLAAMRVEALAEAAGVDIRWRPFLLGPIFAAQGWTNSPFNIFPIKGRNMWRDLDREAARYGMPPVTRPNPFPQNSLSATRAAIYGAEQDWLVPFTKAVFETEFARGGSIAEPHAVVAILDKLGLDGTAILKAASSESSKGRLKLAGEEARSRGIFGAPSFLTEDGELFWGNDRLEQALDWAAGNRPGGMR</sequence>
<evidence type="ECO:0000256" key="1">
    <source>
        <dbReference type="PIRNR" id="PIRNR006386"/>
    </source>
</evidence>
<dbReference type="OrthoDB" id="5244108at2"/>
<dbReference type="PANTHER" id="PTHR42943">
    <property type="entry name" value="GLUTATHIONE S-TRANSFERASE KAPPA"/>
    <property type="match status" value="1"/>
</dbReference>
<feature type="domain" description="DSBA-like thioredoxin" evidence="3">
    <location>
        <begin position="6"/>
        <end position="195"/>
    </location>
</feature>
<dbReference type="EMBL" id="BJZT01000028">
    <property type="protein sequence ID" value="GEP00259.1"/>
    <property type="molecule type" value="Genomic_DNA"/>
</dbReference>
<dbReference type="PANTHER" id="PTHR42943:SF2">
    <property type="entry name" value="GLUTATHIONE S-TRANSFERASE KAPPA 1"/>
    <property type="match status" value="1"/>
</dbReference>
<dbReference type="Pfam" id="PF01323">
    <property type="entry name" value="DSBA"/>
    <property type="match status" value="1"/>
</dbReference>
<evidence type="ECO:0000313" key="4">
    <source>
        <dbReference type="EMBL" id="GEP00259.1"/>
    </source>
</evidence>
<dbReference type="RefSeq" id="WP_147079369.1">
    <property type="nucleotide sequence ID" value="NZ_BJZT01000028.1"/>
</dbReference>
<dbReference type="InterPro" id="IPR036249">
    <property type="entry name" value="Thioredoxin-like_sf"/>
</dbReference>
<dbReference type="InterPro" id="IPR051924">
    <property type="entry name" value="GST_Kappa/NadH"/>
</dbReference>
<comment type="caution">
    <text evidence="4">The sequence shown here is derived from an EMBL/GenBank/DDBJ whole genome shotgun (WGS) entry which is preliminary data.</text>
</comment>
<evidence type="ECO:0000259" key="3">
    <source>
        <dbReference type="Pfam" id="PF01323"/>
    </source>
</evidence>
<dbReference type="GO" id="GO:0018845">
    <property type="term" value="F:2-hydroxychromene-2-carboxylate isomerase activity"/>
    <property type="evidence" value="ECO:0007669"/>
    <property type="project" value="UniProtKB-UniRule"/>
</dbReference>
<dbReference type="InterPro" id="IPR001853">
    <property type="entry name" value="DSBA-like_thioredoxin_dom"/>
</dbReference>
<dbReference type="SUPFAM" id="SSF52833">
    <property type="entry name" value="Thioredoxin-like"/>
    <property type="match status" value="1"/>
</dbReference>
<dbReference type="PIRSF" id="PIRSF006386">
    <property type="entry name" value="HCCAis_GSTk"/>
    <property type="match status" value="1"/>
</dbReference>
<protein>
    <recommendedName>
        <fullName evidence="1">2-hydroxychromene-2-carboxylate isomerase</fullName>
        <ecNumber evidence="1">5.99.1.4</ecNumber>
    </recommendedName>
</protein>
<proteinExistence type="inferred from homology"/>
<comment type="similarity">
    <text evidence="1">Belongs to the GST superfamily. NadH family.</text>
</comment>
<dbReference type="Proteomes" id="UP000321258">
    <property type="component" value="Unassembled WGS sequence"/>
</dbReference>
<comment type="catalytic activity">
    <reaction evidence="1">
        <text>2-hydroxychromene-2-carboxylate = (3E)-4-(2-hydroxyphenyl)-2-oxobut-3-enoate</text>
        <dbReference type="Rhea" id="RHEA:27401"/>
        <dbReference type="ChEBI" id="CHEBI:59350"/>
        <dbReference type="ChEBI" id="CHEBI:59353"/>
        <dbReference type="EC" id="5.99.1.4"/>
    </reaction>
</comment>
<dbReference type="Gene3D" id="3.40.30.10">
    <property type="entry name" value="Glutaredoxin"/>
    <property type="match status" value="1"/>
</dbReference>
<gene>
    <name evidence="4" type="ORF">MHA02_26460</name>
</gene>
<dbReference type="AlphaFoldDB" id="A0A512IRK9"/>
<reference evidence="4 5" key="1">
    <citation type="submission" date="2019-07" db="EMBL/GenBank/DDBJ databases">
        <title>Whole genome shotgun sequence of Methylobacterium haplocladii NBRC 107714.</title>
        <authorList>
            <person name="Hosoyama A."/>
            <person name="Uohara A."/>
            <person name="Ohji S."/>
            <person name="Ichikawa N."/>
        </authorList>
    </citation>
    <scope>NUCLEOTIDE SEQUENCE [LARGE SCALE GENOMIC DNA]</scope>
    <source>
        <strain evidence="4 5">NBRC 107714</strain>
    </source>
</reference>
<dbReference type="GO" id="GO:1901170">
    <property type="term" value="P:naphthalene catabolic process"/>
    <property type="evidence" value="ECO:0007669"/>
    <property type="project" value="InterPro"/>
</dbReference>
<dbReference type="GO" id="GO:0004602">
    <property type="term" value="F:glutathione peroxidase activity"/>
    <property type="evidence" value="ECO:0007669"/>
    <property type="project" value="TreeGrafter"/>
</dbReference>
<dbReference type="InterPro" id="IPR014440">
    <property type="entry name" value="HCCAis_GSTk"/>
</dbReference>
<dbReference type="GO" id="GO:0004364">
    <property type="term" value="F:glutathione transferase activity"/>
    <property type="evidence" value="ECO:0007669"/>
    <property type="project" value="TreeGrafter"/>
</dbReference>
<dbReference type="EC" id="5.99.1.4" evidence="1"/>
<keyword evidence="5" id="KW-1185">Reference proteome</keyword>
<keyword evidence="1 4" id="KW-0413">Isomerase</keyword>
<organism evidence="4 5">
    <name type="scientific">Methylobacterium haplocladii</name>
    <dbReference type="NCBI Taxonomy" id="1176176"/>
    <lineage>
        <taxon>Bacteria</taxon>
        <taxon>Pseudomonadati</taxon>
        <taxon>Pseudomonadota</taxon>
        <taxon>Alphaproteobacteria</taxon>
        <taxon>Hyphomicrobiales</taxon>
        <taxon>Methylobacteriaceae</taxon>
        <taxon>Methylobacterium</taxon>
    </lineage>
</organism>
<evidence type="ECO:0000313" key="5">
    <source>
        <dbReference type="Proteomes" id="UP000321258"/>
    </source>
</evidence>
<dbReference type="CDD" id="cd03022">
    <property type="entry name" value="DsbA_HCCA_Iso"/>
    <property type="match status" value="1"/>
</dbReference>
<accession>A0A512IRK9</accession>